<dbReference type="InterPro" id="IPR055438">
    <property type="entry name" value="AstE_AspA_cat"/>
</dbReference>
<keyword evidence="2" id="KW-0479">Metal-binding</keyword>
<proteinExistence type="predicted"/>
<dbReference type="Gene3D" id="3.40.630.10">
    <property type="entry name" value="Zn peptidases"/>
    <property type="match status" value="1"/>
</dbReference>
<dbReference type="GO" id="GO:0005829">
    <property type="term" value="C:cytosol"/>
    <property type="evidence" value="ECO:0007669"/>
    <property type="project" value="TreeGrafter"/>
</dbReference>
<comment type="cofactor">
    <cofactor evidence="1">
        <name>Zn(2+)</name>
        <dbReference type="ChEBI" id="CHEBI:29105"/>
    </cofactor>
</comment>
<organism evidence="6 7">
    <name type="scientific">Natrialba swarupiae</name>
    <dbReference type="NCBI Taxonomy" id="2448032"/>
    <lineage>
        <taxon>Archaea</taxon>
        <taxon>Methanobacteriati</taxon>
        <taxon>Methanobacteriota</taxon>
        <taxon>Stenosarchaea group</taxon>
        <taxon>Halobacteria</taxon>
        <taxon>Halobacteriales</taxon>
        <taxon>Natrialbaceae</taxon>
        <taxon>Natrialba</taxon>
    </lineage>
</organism>
<protein>
    <submittedName>
        <fullName evidence="6">Succinylglutamate desuccinylase</fullName>
    </submittedName>
</protein>
<dbReference type="EMBL" id="VTAW01000009">
    <property type="protein sequence ID" value="TYT62283.1"/>
    <property type="molecule type" value="Genomic_DNA"/>
</dbReference>
<evidence type="ECO:0000256" key="3">
    <source>
        <dbReference type="ARBA" id="ARBA00022801"/>
    </source>
</evidence>
<evidence type="ECO:0000256" key="4">
    <source>
        <dbReference type="ARBA" id="ARBA00022833"/>
    </source>
</evidence>
<keyword evidence="7" id="KW-1185">Reference proteome</keyword>
<gene>
    <name evidence="6" type="ORF">FYC77_08625</name>
</gene>
<dbReference type="Proteomes" id="UP000324104">
    <property type="component" value="Unassembled WGS sequence"/>
</dbReference>
<dbReference type="InterPro" id="IPR050178">
    <property type="entry name" value="AspA/AstE_fam"/>
</dbReference>
<reference evidence="6 7" key="1">
    <citation type="submission" date="2019-08" db="EMBL/GenBank/DDBJ databases">
        <title>Archaea genome.</title>
        <authorList>
            <person name="Kajale S."/>
            <person name="Shouche Y."/>
            <person name="Deshpande N."/>
            <person name="Sharma A."/>
        </authorList>
    </citation>
    <scope>NUCLEOTIDE SEQUENCE [LARGE SCALE GENOMIC DNA]</scope>
    <source>
        <strain evidence="6 7">ESP3B_9</strain>
    </source>
</reference>
<dbReference type="GO" id="GO:0016788">
    <property type="term" value="F:hydrolase activity, acting on ester bonds"/>
    <property type="evidence" value="ECO:0007669"/>
    <property type="project" value="InterPro"/>
</dbReference>
<evidence type="ECO:0000313" key="7">
    <source>
        <dbReference type="Proteomes" id="UP000324104"/>
    </source>
</evidence>
<dbReference type="Pfam" id="PF24827">
    <property type="entry name" value="AstE_AspA_cat"/>
    <property type="match status" value="1"/>
</dbReference>
<dbReference type="SUPFAM" id="SSF53187">
    <property type="entry name" value="Zn-dependent exopeptidases"/>
    <property type="match status" value="1"/>
</dbReference>
<evidence type="ECO:0000256" key="2">
    <source>
        <dbReference type="ARBA" id="ARBA00022723"/>
    </source>
</evidence>
<keyword evidence="4" id="KW-0862">Zinc</keyword>
<comment type="caution">
    <text evidence="6">The sequence shown here is derived from an EMBL/GenBank/DDBJ whole genome shotgun (WGS) entry which is preliminary data.</text>
</comment>
<name>A0A5D5AMP0_9EURY</name>
<dbReference type="PANTHER" id="PTHR15162">
    <property type="entry name" value="ASPARTOACYLASE"/>
    <property type="match status" value="1"/>
</dbReference>
<sequence>MKNETTPLDVTTRGPGEPEVVVVGGIHGDETGGVRAVRRLREADLDLKRGVAFVVANPAAVDAGERYLDSDLNRAFPGNPTGDREQRLAAHLRKLVQDRTTLSLHGTHSQPTPFALIHRSQPRQFDLAARMPVPHVVDHWGVNEGAITSCGLSVEIEVGPQGTEEAAVAAEHQAEAFLKLVDALPGEPPTADPNFFHMADPIGKPSGVSYEVHVTNFESVPAGTTYASVDGRGLITDDPFHPILMSADGYSEIFGYKGAKIADSLERVREILLN</sequence>
<dbReference type="PANTHER" id="PTHR15162:SF7">
    <property type="entry name" value="SUCCINYLGLUTAMATE DESUCCINYLASE"/>
    <property type="match status" value="1"/>
</dbReference>
<keyword evidence="3" id="KW-0378">Hydrolase</keyword>
<dbReference type="AlphaFoldDB" id="A0A5D5AMP0"/>
<accession>A0A5D5AMP0</accession>
<evidence type="ECO:0000313" key="6">
    <source>
        <dbReference type="EMBL" id="TYT62283.1"/>
    </source>
</evidence>
<dbReference type="GO" id="GO:0046872">
    <property type="term" value="F:metal ion binding"/>
    <property type="evidence" value="ECO:0007669"/>
    <property type="project" value="UniProtKB-KW"/>
</dbReference>
<evidence type="ECO:0000259" key="5">
    <source>
        <dbReference type="Pfam" id="PF24827"/>
    </source>
</evidence>
<evidence type="ECO:0000256" key="1">
    <source>
        <dbReference type="ARBA" id="ARBA00001947"/>
    </source>
</evidence>
<feature type="domain" description="Succinylglutamate desuccinylase/Aspartoacylase catalytic" evidence="5">
    <location>
        <begin position="18"/>
        <end position="166"/>
    </location>
</feature>